<protein>
    <submittedName>
        <fullName evidence="2">Uncharacterized protein</fullName>
    </submittedName>
</protein>
<dbReference type="STRING" id="1231391.GCA_000308195_01129"/>
<sequence>MAPNAGRDSPKPKGEASGKEFDKESATRKSGRWGANEPPYGEHEPSAKCDSRQPNPQGPEYEEGGAYPGRPYKRSPESMEKPSGLGKRRSHEAGEQPTQERTVGNHPADPNRMGADWNLLPPGISDKDVRDPGGMKEGDGGKEGGKKK</sequence>
<comment type="caution">
    <text evidence="2">The sequence shown here is derived from an EMBL/GenBank/DDBJ whole genome shotgun (WGS) entry which is preliminary data.</text>
</comment>
<evidence type="ECO:0000313" key="2">
    <source>
        <dbReference type="EMBL" id="PVY61139.1"/>
    </source>
</evidence>
<dbReference type="EMBL" id="QEKO01000004">
    <property type="protein sequence ID" value="PVY61139.1"/>
    <property type="molecule type" value="Genomic_DNA"/>
</dbReference>
<dbReference type="OrthoDB" id="8687784at2"/>
<gene>
    <name evidence="2" type="ORF">C7440_2689</name>
</gene>
<accession>A0A2U1CJF5</accession>
<feature type="compositionally biased region" description="Basic and acidic residues" evidence="1">
    <location>
        <begin position="8"/>
        <end position="27"/>
    </location>
</feature>
<feature type="region of interest" description="Disordered" evidence="1">
    <location>
        <begin position="1"/>
        <end position="148"/>
    </location>
</feature>
<organism evidence="2 3">
    <name type="scientific">Pusillimonas noertemannii</name>
    <dbReference type="NCBI Taxonomy" id="305977"/>
    <lineage>
        <taxon>Bacteria</taxon>
        <taxon>Pseudomonadati</taxon>
        <taxon>Pseudomonadota</taxon>
        <taxon>Betaproteobacteria</taxon>
        <taxon>Burkholderiales</taxon>
        <taxon>Alcaligenaceae</taxon>
        <taxon>Pusillimonas</taxon>
    </lineage>
</organism>
<feature type="compositionally biased region" description="Basic and acidic residues" evidence="1">
    <location>
        <begin position="40"/>
        <end position="51"/>
    </location>
</feature>
<keyword evidence="3" id="KW-1185">Reference proteome</keyword>
<evidence type="ECO:0000256" key="1">
    <source>
        <dbReference type="SAM" id="MobiDB-lite"/>
    </source>
</evidence>
<name>A0A2U1CJF5_9BURK</name>
<proteinExistence type="predicted"/>
<reference evidence="2 3" key="1">
    <citation type="submission" date="2018-04" db="EMBL/GenBank/DDBJ databases">
        <title>Genomic Encyclopedia of Type Strains, Phase IV (KMG-IV): sequencing the most valuable type-strain genomes for metagenomic binning, comparative biology and taxonomic classification.</title>
        <authorList>
            <person name="Goeker M."/>
        </authorList>
    </citation>
    <scope>NUCLEOTIDE SEQUENCE [LARGE SCALE GENOMIC DNA]</scope>
    <source>
        <strain evidence="2 3">DSM 10065</strain>
    </source>
</reference>
<dbReference type="Proteomes" id="UP000246145">
    <property type="component" value="Unassembled WGS sequence"/>
</dbReference>
<dbReference type="AlphaFoldDB" id="A0A2U1CJF5"/>
<feature type="compositionally biased region" description="Basic and acidic residues" evidence="1">
    <location>
        <begin position="125"/>
        <end position="148"/>
    </location>
</feature>
<evidence type="ECO:0000313" key="3">
    <source>
        <dbReference type="Proteomes" id="UP000246145"/>
    </source>
</evidence>
<dbReference type="RefSeq" id="WP_116518915.1">
    <property type="nucleotide sequence ID" value="NZ_JACCEX010000004.1"/>
</dbReference>